<sequence>MLDHFSGVDMLADALYAWFHYLAIFVLVVVLTAEAVLLRPDLNANGVKRLVIYDRLYGISAVLVLITGVLRLTQGVKGAAFYMSSPWFHAKITLFVIIALCSIPPTLAIFRWAKQSRQQAGFVPTLPEIKRVRRWVMIESHLFIFLPLFAVLMARHISV</sequence>
<reference evidence="3" key="1">
    <citation type="submission" date="2010-03" db="EMBL/GenBank/DDBJ databases">
        <title>Complete sequence of Mobiluncus curtisii ATCC 43063.</title>
        <authorList>
            <person name="Muzny D."/>
            <person name="Qin X."/>
            <person name="Deng J."/>
            <person name="Jiang H."/>
            <person name="Liu Y."/>
            <person name="Qu J."/>
            <person name="Song X.-Z."/>
            <person name="Zhang L."/>
            <person name="Thornton R."/>
            <person name="Coyle M."/>
            <person name="Francisco L."/>
            <person name="Jackson L."/>
            <person name="Javaid M."/>
            <person name="Korchina V."/>
            <person name="Kovar C."/>
            <person name="Mata R."/>
            <person name="Mathew T."/>
            <person name="Ngo R."/>
            <person name="Nguyen L."/>
            <person name="Nguyen N."/>
            <person name="Okwuonu G."/>
            <person name="Ongeri F."/>
            <person name="Pham C."/>
            <person name="Simmons D."/>
            <person name="Wilczek-Boney K."/>
            <person name="Hale W."/>
            <person name="Jakkamsetti A."/>
            <person name="Pham P."/>
            <person name="Ruth R."/>
            <person name="San Lucas F."/>
            <person name="Warren J."/>
            <person name="Zhang J."/>
            <person name="Zhao Z."/>
            <person name="Zhou C."/>
            <person name="Zhu D."/>
            <person name="Lee S."/>
            <person name="Bess C."/>
            <person name="Blankenburg K."/>
            <person name="Forbes L."/>
            <person name="Fu Q."/>
            <person name="Gubbala S."/>
            <person name="Hirani K."/>
            <person name="Jayaseelan J.C."/>
            <person name="Lara F."/>
            <person name="Munidasa M."/>
            <person name="Palculict T."/>
            <person name="Patil S."/>
            <person name="Pu L.-L."/>
            <person name="Saada N."/>
            <person name="Tang L."/>
            <person name="Weissenberger G."/>
            <person name="Zhu Y."/>
            <person name="Hemphill L."/>
            <person name="Shang Y."/>
            <person name="Youmans B."/>
            <person name="Ayvaz T."/>
            <person name="Ross M."/>
            <person name="Santibanez J."/>
            <person name="Aqrawi P."/>
            <person name="Gross S."/>
            <person name="Joshi V."/>
            <person name="Fowler G."/>
            <person name="Nazareth L."/>
            <person name="Reid J."/>
            <person name="Worley K."/>
            <person name="Petrosino J."/>
            <person name="Highlander S."/>
            <person name="Gibbs R."/>
            <person name="Gibbs R."/>
        </authorList>
    </citation>
    <scope>NUCLEOTIDE SEQUENCE [LARGE SCALE GENOMIC DNA]</scope>
    <source>
        <strain evidence="3">ATCC 43553</strain>
    </source>
</reference>
<dbReference type="Proteomes" id="UP000004510">
    <property type="component" value="Unassembled WGS sequence"/>
</dbReference>
<feature type="transmembrane region" description="Helical" evidence="1">
    <location>
        <begin position="134"/>
        <end position="154"/>
    </location>
</feature>
<accession>D4X9D7</accession>
<comment type="caution">
    <text evidence="2">The sequence shown here is derived from an EMBL/GenBank/DDBJ whole genome shotgun (WGS) entry which is preliminary data.</text>
</comment>
<dbReference type="eggNOG" id="COG3556">
    <property type="taxonomic scope" value="Bacteria"/>
</dbReference>
<dbReference type="AlphaFoldDB" id="D4X9D7"/>
<proteinExistence type="predicted"/>
<keyword evidence="1" id="KW-0472">Membrane</keyword>
<dbReference type="PATRIC" id="fig|742159.3.peg.2996"/>
<feature type="transmembrane region" description="Helical" evidence="1">
    <location>
        <begin position="15"/>
        <end position="38"/>
    </location>
</feature>
<keyword evidence="1" id="KW-0812">Transmembrane</keyword>
<dbReference type="HOGENOM" id="CLU_092231_2_0_4"/>
<feature type="transmembrane region" description="Helical" evidence="1">
    <location>
        <begin position="50"/>
        <end position="72"/>
    </location>
</feature>
<evidence type="ECO:0008006" key="4">
    <source>
        <dbReference type="Google" id="ProtNLM"/>
    </source>
</evidence>
<evidence type="ECO:0000313" key="3">
    <source>
        <dbReference type="Proteomes" id="UP000004510"/>
    </source>
</evidence>
<feature type="transmembrane region" description="Helical" evidence="1">
    <location>
        <begin position="92"/>
        <end position="113"/>
    </location>
</feature>
<evidence type="ECO:0000313" key="2">
    <source>
        <dbReference type="EMBL" id="EFF76566.1"/>
    </source>
</evidence>
<dbReference type="EMBL" id="ADMS01000050">
    <property type="protein sequence ID" value="EFF76566.1"/>
    <property type="molecule type" value="Genomic_DNA"/>
</dbReference>
<evidence type="ECO:0000256" key="1">
    <source>
        <dbReference type="SAM" id="Phobius"/>
    </source>
</evidence>
<dbReference type="InterPro" id="IPR018706">
    <property type="entry name" value="DUF2214_membrane"/>
</dbReference>
<protein>
    <recommendedName>
        <fullName evidence="4">DUF2214 domain-containing protein</fullName>
    </recommendedName>
</protein>
<name>D4X9D7_9BURK</name>
<organism evidence="2 3">
    <name type="scientific">Achromobacter piechaudii ATCC 43553</name>
    <dbReference type="NCBI Taxonomy" id="742159"/>
    <lineage>
        <taxon>Bacteria</taxon>
        <taxon>Pseudomonadati</taxon>
        <taxon>Pseudomonadota</taxon>
        <taxon>Betaproteobacteria</taxon>
        <taxon>Burkholderiales</taxon>
        <taxon>Alcaligenaceae</taxon>
        <taxon>Achromobacter</taxon>
    </lineage>
</organism>
<keyword evidence="1" id="KW-1133">Transmembrane helix</keyword>
<gene>
    <name evidence="2" type="ORF">HMPREF0004_2084</name>
</gene>
<dbReference type="Pfam" id="PF09980">
    <property type="entry name" value="DUF2214"/>
    <property type="match status" value="1"/>
</dbReference>